<protein>
    <submittedName>
        <fullName evidence="2">Uncharacterized protein</fullName>
    </submittedName>
</protein>
<dbReference type="AlphaFoldDB" id="A0A8H5PMI2"/>
<reference evidence="2 3" key="1">
    <citation type="submission" date="2020-05" db="EMBL/GenBank/DDBJ databases">
        <title>Identification and distribution of gene clusters putatively required for synthesis of sphingolipid metabolism inhibitors in phylogenetically diverse species of the filamentous fungus Fusarium.</title>
        <authorList>
            <person name="Kim H.-S."/>
            <person name="Busman M."/>
            <person name="Brown D.W."/>
            <person name="Divon H."/>
            <person name="Uhlig S."/>
            <person name="Proctor R.H."/>
        </authorList>
    </citation>
    <scope>NUCLEOTIDE SEQUENCE [LARGE SCALE GENOMIC DNA]</scope>
    <source>
        <strain evidence="2 3">NRRL 36939</strain>
    </source>
</reference>
<feature type="compositionally biased region" description="Basic residues" evidence="1">
    <location>
        <begin position="315"/>
        <end position="331"/>
    </location>
</feature>
<organism evidence="2 3">
    <name type="scientific">Fusarium pseudocircinatum</name>
    <dbReference type="NCBI Taxonomy" id="56676"/>
    <lineage>
        <taxon>Eukaryota</taxon>
        <taxon>Fungi</taxon>
        <taxon>Dikarya</taxon>
        <taxon>Ascomycota</taxon>
        <taxon>Pezizomycotina</taxon>
        <taxon>Sordariomycetes</taxon>
        <taxon>Hypocreomycetidae</taxon>
        <taxon>Hypocreales</taxon>
        <taxon>Nectriaceae</taxon>
        <taxon>Fusarium</taxon>
        <taxon>Fusarium fujikuroi species complex</taxon>
    </lineage>
</organism>
<sequence>MHIARQTDLRIRHGVNPNDTGRTVFRPLRPRQEKLLRCNQGCWNGPTQDPFEKAISRGIWAVTMAALPSAECRVQYHPGQLLPQRRNIGMTTSDGHVRLRISSSNTHTYKLSLRYSVDSNINTPSRSSHFKVNMPRSGRAQAHNLEQWWKKDTMEAARHNINGKKLAEKEGDPSTVDDLFEKTCREREAEMAKSGETADSESPNYIFAFRIIQLIHTYTHCYHAHYISKSISKSSNKNMASITRASLKRTRSTASLNDAVKVLSNDTFPFRQNAFDPHHAKPDHVTNTQFPTRTESRITQLFPVKPIKQSPSKMAPKKATLKASKAGKSKSARNVSSETKVCPQPLAQTATDLTQILHILFSFIRYRL</sequence>
<comment type="caution">
    <text evidence="2">The sequence shown here is derived from an EMBL/GenBank/DDBJ whole genome shotgun (WGS) entry which is preliminary data.</text>
</comment>
<name>A0A8H5PMI2_9HYPO</name>
<gene>
    <name evidence="2" type="ORF">FPCIR_2578</name>
</gene>
<evidence type="ECO:0000256" key="1">
    <source>
        <dbReference type="SAM" id="MobiDB-lite"/>
    </source>
</evidence>
<dbReference type="EMBL" id="JAAOAS010000054">
    <property type="protein sequence ID" value="KAF5599182.1"/>
    <property type="molecule type" value="Genomic_DNA"/>
</dbReference>
<accession>A0A8H5PMI2</accession>
<evidence type="ECO:0000313" key="2">
    <source>
        <dbReference type="EMBL" id="KAF5599182.1"/>
    </source>
</evidence>
<feature type="compositionally biased region" description="Basic and acidic residues" evidence="1">
    <location>
        <begin position="1"/>
        <end position="11"/>
    </location>
</feature>
<dbReference type="Proteomes" id="UP000546213">
    <property type="component" value="Unassembled WGS sequence"/>
</dbReference>
<proteinExistence type="predicted"/>
<dbReference type="OrthoDB" id="5106926at2759"/>
<evidence type="ECO:0000313" key="3">
    <source>
        <dbReference type="Proteomes" id="UP000546213"/>
    </source>
</evidence>
<feature type="region of interest" description="Disordered" evidence="1">
    <location>
        <begin position="307"/>
        <end position="338"/>
    </location>
</feature>
<keyword evidence="3" id="KW-1185">Reference proteome</keyword>
<feature type="region of interest" description="Disordered" evidence="1">
    <location>
        <begin position="1"/>
        <end position="24"/>
    </location>
</feature>